<gene>
    <name evidence="1" type="ORF">ACFO5Q_02925</name>
</gene>
<name>A0ABV8U8J2_9PROT</name>
<dbReference type="EMBL" id="JBHSCR010000001">
    <property type="protein sequence ID" value="MFC4346798.1"/>
    <property type="molecule type" value="Genomic_DNA"/>
</dbReference>
<reference evidence="2" key="1">
    <citation type="journal article" date="2019" name="Int. J. Syst. Evol. Microbiol.">
        <title>The Global Catalogue of Microorganisms (GCM) 10K type strain sequencing project: providing services to taxonomists for standard genome sequencing and annotation.</title>
        <authorList>
            <consortium name="The Broad Institute Genomics Platform"/>
            <consortium name="The Broad Institute Genome Sequencing Center for Infectious Disease"/>
            <person name="Wu L."/>
            <person name="Ma J."/>
        </authorList>
    </citation>
    <scope>NUCLEOTIDE SEQUENCE [LARGE SCALE GENOMIC DNA]</scope>
    <source>
        <strain evidence="2">CGMCC 1.15304</strain>
    </source>
</reference>
<dbReference type="RefSeq" id="WP_156431977.1">
    <property type="nucleotide sequence ID" value="NZ_JBHSCR010000001.1"/>
</dbReference>
<dbReference type="Proteomes" id="UP001595776">
    <property type="component" value="Unassembled WGS sequence"/>
</dbReference>
<comment type="caution">
    <text evidence="1">The sequence shown here is derived from an EMBL/GenBank/DDBJ whole genome shotgun (WGS) entry which is preliminary data.</text>
</comment>
<sequence>MNTVRYPFYTILSTVNAPYREHIDAEQLAKCIRNVGEVKKFTGQVWGFFGEVPIPHQLAFAAHYSMSPKELQAAARRFSELSGAYFKICEIDI</sequence>
<accession>A0ABV8U8J2</accession>
<keyword evidence="2" id="KW-1185">Reference proteome</keyword>
<proteinExistence type="predicted"/>
<evidence type="ECO:0000313" key="2">
    <source>
        <dbReference type="Proteomes" id="UP001595776"/>
    </source>
</evidence>
<protein>
    <submittedName>
        <fullName evidence="1">Uncharacterized protein</fullName>
    </submittedName>
</protein>
<evidence type="ECO:0000313" key="1">
    <source>
        <dbReference type="EMBL" id="MFC4346798.1"/>
    </source>
</evidence>
<organism evidence="1 2">
    <name type="scientific">Kordiimonas lipolytica</name>
    <dbReference type="NCBI Taxonomy" id="1662421"/>
    <lineage>
        <taxon>Bacteria</taxon>
        <taxon>Pseudomonadati</taxon>
        <taxon>Pseudomonadota</taxon>
        <taxon>Alphaproteobacteria</taxon>
        <taxon>Kordiimonadales</taxon>
        <taxon>Kordiimonadaceae</taxon>
        <taxon>Kordiimonas</taxon>
    </lineage>
</organism>